<dbReference type="EMBL" id="JAXAFO010000003">
    <property type="protein sequence ID" value="MDX6848227.1"/>
    <property type="molecule type" value="Genomic_DNA"/>
</dbReference>
<comment type="caution">
    <text evidence="4">The sequence shown here is derived from an EMBL/GenBank/DDBJ whole genome shotgun (WGS) entry which is preliminary data.</text>
</comment>
<evidence type="ECO:0000313" key="4">
    <source>
        <dbReference type="EMBL" id="MDX6848227.1"/>
    </source>
</evidence>
<keyword evidence="4" id="KW-0328">Glycosyltransferase</keyword>
<feature type="region of interest" description="Disordered" evidence="1">
    <location>
        <begin position="417"/>
        <end position="436"/>
    </location>
</feature>
<proteinExistence type="predicted"/>
<dbReference type="PANTHER" id="PTHR12526:SF630">
    <property type="entry name" value="GLYCOSYLTRANSFERASE"/>
    <property type="match status" value="1"/>
</dbReference>
<dbReference type="InterPro" id="IPR028098">
    <property type="entry name" value="Glyco_trans_4-like_N"/>
</dbReference>
<feature type="domain" description="Glycosyl transferase family 1" evidence="2">
    <location>
        <begin position="212"/>
        <end position="332"/>
    </location>
</feature>
<dbReference type="EC" id="2.4.-.-" evidence="4"/>
<dbReference type="GO" id="GO:0016757">
    <property type="term" value="F:glycosyltransferase activity"/>
    <property type="evidence" value="ECO:0007669"/>
    <property type="project" value="UniProtKB-KW"/>
</dbReference>
<accession>A0ABU4RTM4</accession>
<dbReference type="SUPFAM" id="SSF53756">
    <property type="entry name" value="UDP-Glycosyltransferase/glycogen phosphorylase"/>
    <property type="match status" value="1"/>
</dbReference>
<dbReference type="CDD" id="cd03811">
    <property type="entry name" value="GT4_GT28_WabH-like"/>
    <property type="match status" value="1"/>
</dbReference>
<dbReference type="Pfam" id="PF00534">
    <property type="entry name" value="Glycos_transf_1"/>
    <property type="match status" value="1"/>
</dbReference>
<feature type="compositionally biased region" description="Polar residues" evidence="1">
    <location>
        <begin position="417"/>
        <end position="426"/>
    </location>
</feature>
<protein>
    <submittedName>
        <fullName evidence="4">Glycosyltransferase</fullName>
        <ecNumber evidence="4">2.4.-.-</ecNumber>
    </submittedName>
</protein>
<organism evidence="4 5">
    <name type="scientific">Gilvimarinus gilvus</name>
    <dbReference type="NCBI Taxonomy" id="3058038"/>
    <lineage>
        <taxon>Bacteria</taxon>
        <taxon>Pseudomonadati</taxon>
        <taxon>Pseudomonadota</taxon>
        <taxon>Gammaproteobacteria</taxon>
        <taxon>Cellvibrionales</taxon>
        <taxon>Cellvibrionaceae</taxon>
        <taxon>Gilvimarinus</taxon>
    </lineage>
</organism>
<dbReference type="Proteomes" id="UP001273505">
    <property type="component" value="Unassembled WGS sequence"/>
</dbReference>
<sequence>MTDNLPKQAPRIGIVIGTLEPGGAARMAVSLLRALLLKGTHARLYCLDTDQDMALADEDGADLRQHITILGRHGSRRSTLRKALAIPFLWGRLEREVRTEKLDLVISFMERANILSLLGSRRTPRVLSIRKHIEMALADKTPLKRKLVYWGYRFLLTRAQCINFNSAESAESFKNLYPRYADSLSVIHNFIGDDVHRRANEPLSAEDEQLFDEQTLLTCGRLVPVKGQASLLRAFSSVAHQNPKAKLVLLGGGPLEDELKTLAVRLELSDRIFFLGHKKNPYPYIKRCGVFVLSSFSEGFPNALLEAMALGKAVISTDCYSGPRELLAPDTNPCVKTNACDYAAYGVLTPPLSQRVNAPSTPLNHAELELADAMKAVLDDKTLKNQLGEKAALRAQHFNSHQIMNKWQALIDQITEKGNSGRTAPHSQPDPPSRKK</sequence>
<dbReference type="Pfam" id="PF13439">
    <property type="entry name" value="Glyco_transf_4"/>
    <property type="match status" value="1"/>
</dbReference>
<keyword evidence="5" id="KW-1185">Reference proteome</keyword>
<evidence type="ECO:0000259" key="3">
    <source>
        <dbReference type="Pfam" id="PF13439"/>
    </source>
</evidence>
<dbReference type="PANTHER" id="PTHR12526">
    <property type="entry name" value="GLYCOSYLTRANSFERASE"/>
    <property type="match status" value="1"/>
</dbReference>
<dbReference type="RefSeq" id="WP_302723030.1">
    <property type="nucleotide sequence ID" value="NZ_JAULRU010000577.1"/>
</dbReference>
<name>A0ABU4RTM4_9GAMM</name>
<gene>
    <name evidence="4" type="ORF">SCD92_02575</name>
</gene>
<feature type="domain" description="Glycosyltransferase subfamily 4-like N-terminal" evidence="3">
    <location>
        <begin position="21"/>
        <end position="191"/>
    </location>
</feature>
<evidence type="ECO:0000259" key="2">
    <source>
        <dbReference type="Pfam" id="PF00534"/>
    </source>
</evidence>
<dbReference type="Gene3D" id="3.40.50.2000">
    <property type="entry name" value="Glycogen Phosphorylase B"/>
    <property type="match status" value="2"/>
</dbReference>
<reference evidence="4 5" key="1">
    <citation type="submission" date="2023-11" db="EMBL/GenBank/DDBJ databases">
        <title>Gilvimarinus fulvus sp. nov., isolated from the surface of Kelp.</title>
        <authorList>
            <person name="Sun Y.Y."/>
            <person name="Gong Y."/>
            <person name="Du Z.J."/>
        </authorList>
    </citation>
    <scope>NUCLEOTIDE SEQUENCE [LARGE SCALE GENOMIC DNA]</scope>
    <source>
        <strain evidence="4 5">SDUM040013</strain>
    </source>
</reference>
<evidence type="ECO:0000313" key="5">
    <source>
        <dbReference type="Proteomes" id="UP001273505"/>
    </source>
</evidence>
<dbReference type="InterPro" id="IPR001296">
    <property type="entry name" value="Glyco_trans_1"/>
</dbReference>
<keyword evidence="4" id="KW-0808">Transferase</keyword>
<evidence type="ECO:0000256" key="1">
    <source>
        <dbReference type="SAM" id="MobiDB-lite"/>
    </source>
</evidence>